<name>A0A6J7Q3B8_9ZZZZ</name>
<sequence>MARLIRGRSLLAGGLLAGAALGLGACGHGAAVSQARQACTTVNESLKIYSQITPTTPTAEANQLTADAQAKLLSALPSAAAATSGDGSFNALMTTISEATRVPENLLVPSLTAQCKVVLSNTPYLAS</sequence>
<reference evidence="2" key="1">
    <citation type="submission" date="2020-05" db="EMBL/GenBank/DDBJ databases">
        <authorList>
            <person name="Chiriac C."/>
            <person name="Salcher M."/>
            <person name="Ghai R."/>
            <person name="Kavagutti S V."/>
        </authorList>
    </citation>
    <scope>NUCLEOTIDE SEQUENCE</scope>
</reference>
<dbReference type="PROSITE" id="PS51257">
    <property type="entry name" value="PROKAR_LIPOPROTEIN"/>
    <property type="match status" value="1"/>
</dbReference>
<gene>
    <name evidence="1" type="ORF">UFOPK3427_01628</name>
    <name evidence="2" type="ORF">UFOPK4112_00354</name>
</gene>
<dbReference type="EMBL" id="CAFBLT010000002">
    <property type="protein sequence ID" value="CAB4882397.1"/>
    <property type="molecule type" value="Genomic_DNA"/>
</dbReference>
<dbReference type="EMBL" id="CAFBPM010000002">
    <property type="protein sequence ID" value="CAB5011776.1"/>
    <property type="molecule type" value="Genomic_DNA"/>
</dbReference>
<evidence type="ECO:0000313" key="2">
    <source>
        <dbReference type="EMBL" id="CAB5011776.1"/>
    </source>
</evidence>
<evidence type="ECO:0000313" key="1">
    <source>
        <dbReference type="EMBL" id="CAB4882397.1"/>
    </source>
</evidence>
<accession>A0A6J7Q3B8</accession>
<organism evidence="2">
    <name type="scientific">freshwater metagenome</name>
    <dbReference type="NCBI Taxonomy" id="449393"/>
    <lineage>
        <taxon>unclassified sequences</taxon>
        <taxon>metagenomes</taxon>
        <taxon>ecological metagenomes</taxon>
    </lineage>
</organism>
<dbReference type="AlphaFoldDB" id="A0A6J7Q3B8"/>
<protein>
    <submittedName>
        <fullName evidence="2">Unannotated protein</fullName>
    </submittedName>
</protein>
<proteinExistence type="predicted"/>